<protein>
    <recommendedName>
        <fullName evidence="18">Sodium/calcium exchanger membrane region domain-containing protein</fullName>
    </recommendedName>
</protein>
<keyword evidence="11" id="KW-0630">Potassium</keyword>
<dbReference type="EMBL" id="DS469578">
    <property type="protein sequence ID" value="EDO41421.1"/>
    <property type="molecule type" value="Genomic_DNA"/>
</dbReference>
<feature type="transmembrane region" description="Helical" evidence="17">
    <location>
        <begin position="622"/>
        <end position="641"/>
    </location>
</feature>
<dbReference type="KEGG" id="nve:5513195"/>
<comment type="similarity">
    <text evidence="2">Belongs to the Ca(2+):cation antiporter (CaCA) (TC 2.A.19) family. SLC24A subfamily.</text>
</comment>
<dbReference type="FunFam" id="1.20.1420.30:FF:000009">
    <property type="entry name" value="sodium/potassium/calcium exchanger 5 isoform X2"/>
    <property type="match status" value="1"/>
</dbReference>
<evidence type="ECO:0000256" key="17">
    <source>
        <dbReference type="SAM" id="Phobius"/>
    </source>
</evidence>
<dbReference type="GO" id="GO:0006874">
    <property type="term" value="P:intracellular calcium ion homeostasis"/>
    <property type="evidence" value="ECO:0000318"/>
    <property type="project" value="GO_Central"/>
</dbReference>
<feature type="transmembrane region" description="Helical" evidence="17">
    <location>
        <begin position="147"/>
        <end position="171"/>
    </location>
</feature>
<evidence type="ECO:0000256" key="13">
    <source>
        <dbReference type="ARBA" id="ARBA00023053"/>
    </source>
</evidence>
<evidence type="ECO:0000256" key="7">
    <source>
        <dbReference type="ARBA" id="ARBA00022692"/>
    </source>
</evidence>
<dbReference type="FunCoup" id="A7S4I7">
    <property type="interactions" value="137"/>
</dbReference>
<feature type="transmembrane region" description="Helical" evidence="17">
    <location>
        <begin position="590"/>
        <end position="610"/>
    </location>
</feature>
<dbReference type="NCBIfam" id="TIGR00367">
    <property type="entry name" value="calcium/sodium antiporter"/>
    <property type="match status" value="1"/>
</dbReference>
<evidence type="ECO:0000256" key="10">
    <source>
        <dbReference type="ARBA" id="ARBA00022847"/>
    </source>
</evidence>
<dbReference type="OMA" id="NGIMQLM"/>
<dbReference type="Proteomes" id="UP000001593">
    <property type="component" value="Unassembled WGS sequence"/>
</dbReference>
<dbReference type="eggNOG" id="KOG1307">
    <property type="taxonomic scope" value="Eukaryota"/>
</dbReference>
<feature type="domain" description="Sodium/calcium exchanger membrane region" evidence="18">
    <location>
        <begin position="488"/>
        <end position="636"/>
    </location>
</feature>
<feature type="transmembrane region" description="Helical" evidence="17">
    <location>
        <begin position="212"/>
        <end position="230"/>
    </location>
</feature>
<dbReference type="PANTHER" id="PTHR10846:SF72">
    <property type="entry name" value="SODIUM_POTASSIUM_CALCIUM EXCHANGER NCKX30C"/>
    <property type="match status" value="1"/>
</dbReference>
<evidence type="ECO:0000256" key="6">
    <source>
        <dbReference type="ARBA" id="ARBA00022568"/>
    </source>
</evidence>
<keyword evidence="6" id="KW-0109">Calcium transport</keyword>
<dbReference type="InParanoid" id="A7S4I7"/>
<dbReference type="STRING" id="45351.A7S4I7"/>
<dbReference type="Gene3D" id="1.20.1420.30">
    <property type="entry name" value="NCX, central ion-binding region"/>
    <property type="match status" value="2"/>
</dbReference>
<dbReference type="HOGENOM" id="CLU_007948_5_2_1"/>
<feature type="transmembrane region" description="Helical" evidence="17">
    <location>
        <begin position="236"/>
        <end position="254"/>
    </location>
</feature>
<keyword evidence="8" id="KW-0732">Signal</keyword>
<keyword evidence="9" id="KW-0106">Calcium</keyword>
<feature type="domain" description="Sodium/calcium exchanger membrane region" evidence="18">
    <location>
        <begin position="112"/>
        <end position="255"/>
    </location>
</feature>
<dbReference type="InterPro" id="IPR004837">
    <property type="entry name" value="NaCa_Exmemb"/>
</dbReference>
<evidence type="ECO:0000256" key="5">
    <source>
        <dbReference type="ARBA" id="ARBA00022538"/>
    </source>
</evidence>
<dbReference type="GO" id="GO:0005262">
    <property type="term" value="F:calcium channel activity"/>
    <property type="evidence" value="ECO:0000318"/>
    <property type="project" value="GO_Central"/>
</dbReference>
<dbReference type="InterPro" id="IPR004481">
    <property type="entry name" value="K/Na/Ca-exchanger"/>
</dbReference>
<reference evidence="19 20" key="1">
    <citation type="journal article" date="2007" name="Science">
        <title>Sea anemone genome reveals ancestral eumetazoan gene repertoire and genomic organization.</title>
        <authorList>
            <person name="Putnam N.H."/>
            <person name="Srivastava M."/>
            <person name="Hellsten U."/>
            <person name="Dirks B."/>
            <person name="Chapman J."/>
            <person name="Salamov A."/>
            <person name="Terry A."/>
            <person name="Shapiro H."/>
            <person name="Lindquist E."/>
            <person name="Kapitonov V.V."/>
            <person name="Jurka J."/>
            <person name="Genikhovich G."/>
            <person name="Grigoriev I.V."/>
            <person name="Lucas S.M."/>
            <person name="Steele R.E."/>
            <person name="Finnerty J.R."/>
            <person name="Technau U."/>
            <person name="Martindale M.Q."/>
            <person name="Rokhsar D.S."/>
        </authorList>
    </citation>
    <scope>NUCLEOTIDE SEQUENCE [LARGE SCALE GENOMIC DNA]</scope>
    <source>
        <strain evidence="20">CH2 X CH6</strain>
    </source>
</reference>
<keyword evidence="15 17" id="KW-0472">Membrane</keyword>
<keyword evidence="7 17" id="KW-0812">Transmembrane</keyword>
<keyword evidence="14" id="KW-0406">Ion transport</keyword>
<evidence type="ECO:0000256" key="3">
    <source>
        <dbReference type="ARBA" id="ARBA00022448"/>
    </source>
</evidence>
<evidence type="ECO:0000256" key="4">
    <source>
        <dbReference type="ARBA" id="ARBA00022449"/>
    </source>
</evidence>
<feature type="transmembrane region" description="Helical" evidence="17">
    <location>
        <begin position="564"/>
        <end position="584"/>
    </location>
</feature>
<dbReference type="GO" id="GO:0008273">
    <property type="term" value="F:calcium, potassium:sodium antiporter activity"/>
    <property type="evidence" value="ECO:0000318"/>
    <property type="project" value="GO_Central"/>
</dbReference>
<keyword evidence="4" id="KW-0050">Antiport</keyword>
<evidence type="ECO:0000256" key="8">
    <source>
        <dbReference type="ARBA" id="ARBA00022729"/>
    </source>
</evidence>
<name>A7S4I7_NEMVE</name>
<evidence type="ECO:0000256" key="9">
    <source>
        <dbReference type="ARBA" id="ARBA00022837"/>
    </source>
</evidence>
<feature type="transmembrane region" description="Helical" evidence="17">
    <location>
        <begin position="106"/>
        <end position="126"/>
    </location>
</feature>
<dbReference type="AlphaFoldDB" id="A7S4I7"/>
<evidence type="ECO:0000256" key="12">
    <source>
        <dbReference type="ARBA" id="ARBA00022989"/>
    </source>
</evidence>
<organism evidence="19 20">
    <name type="scientific">Nematostella vectensis</name>
    <name type="common">Starlet sea anemone</name>
    <dbReference type="NCBI Taxonomy" id="45351"/>
    <lineage>
        <taxon>Eukaryota</taxon>
        <taxon>Metazoa</taxon>
        <taxon>Cnidaria</taxon>
        <taxon>Anthozoa</taxon>
        <taxon>Hexacorallia</taxon>
        <taxon>Actiniaria</taxon>
        <taxon>Edwardsiidae</taxon>
        <taxon>Nematostella</taxon>
    </lineage>
</organism>
<proteinExistence type="inferred from homology"/>
<accession>A7S4I7</accession>
<dbReference type="GO" id="GO:0005886">
    <property type="term" value="C:plasma membrane"/>
    <property type="evidence" value="ECO:0000318"/>
    <property type="project" value="GO_Central"/>
</dbReference>
<comment type="subcellular location">
    <subcellularLocation>
        <location evidence="1">Membrane</location>
        <topology evidence="1">Multi-pass membrane protein</topology>
    </subcellularLocation>
</comment>
<keyword evidence="20" id="KW-1185">Reference proteome</keyword>
<keyword evidence="5" id="KW-0633">Potassium transport</keyword>
<dbReference type="FunFam" id="1.20.1420.30:FF:000004">
    <property type="entry name" value="Sodium/potassium/calcium exchanger 2 isoform 1"/>
    <property type="match status" value="1"/>
</dbReference>
<dbReference type="PhylomeDB" id="A7S4I7"/>
<dbReference type="InterPro" id="IPR044880">
    <property type="entry name" value="NCX_ion-bd_dom_sf"/>
</dbReference>
<keyword evidence="3" id="KW-0813">Transport</keyword>
<evidence type="ECO:0000256" key="2">
    <source>
        <dbReference type="ARBA" id="ARBA00005364"/>
    </source>
</evidence>
<dbReference type="GO" id="GO:0015293">
    <property type="term" value="F:symporter activity"/>
    <property type="evidence" value="ECO:0007669"/>
    <property type="project" value="UniProtKB-KW"/>
</dbReference>
<evidence type="ECO:0000256" key="14">
    <source>
        <dbReference type="ARBA" id="ARBA00023065"/>
    </source>
</evidence>
<evidence type="ECO:0000313" key="20">
    <source>
        <dbReference type="Proteomes" id="UP000001593"/>
    </source>
</evidence>
<feature type="transmembrane region" description="Helical" evidence="17">
    <location>
        <begin position="27"/>
        <end position="48"/>
    </location>
</feature>
<evidence type="ECO:0000256" key="11">
    <source>
        <dbReference type="ARBA" id="ARBA00022958"/>
    </source>
</evidence>
<feature type="transmembrane region" description="Helical" evidence="17">
    <location>
        <begin position="489"/>
        <end position="510"/>
    </location>
</feature>
<evidence type="ECO:0000256" key="16">
    <source>
        <dbReference type="ARBA" id="ARBA00023201"/>
    </source>
</evidence>
<dbReference type="Pfam" id="PF01699">
    <property type="entry name" value="Na_Ca_ex"/>
    <property type="match status" value="2"/>
</dbReference>
<evidence type="ECO:0000256" key="15">
    <source>
        <dbReference type="ARBA" id="ARBA00023136"/>
    </source>
</evidence>
<sequence>MYKNHDRRRLCPWKVFRFYRRQVKTRLLCSVLMCLCTLLSCGVLILTVNLSSNGRHSHPQRPLLENSYRFQGIYHHRTLLNASDTTSERSAEYPEDEFTLEQKQQGAVICHIIGMCYMFLALAIACDEFFVPSLTVIIEKLELKEDVAGATFMAAGGSAPELFTSFIGTFIDPKSNVGIGTIVGSAVFNVLFVIGMCAMFSKGVLELTWWPLFRDCIFYSLALIILIIFFLSGDVIVWWESLVLLLCYFAYVIFMKYNHNVERRIKGLFGSNKVSSMDMSSAEAINPGVNRTDLYLEKALEYLGSASKQTTEMQCFNFVALQLVVQTIDPIGDASIAAKATRLKQLSSAKQPATESQDRQLYTYSNYDLSNGTRDLESAGYPRAVSSVQVYGEENHNSPSPIPGACQEKCRANEESMSKHSRESKVELCGVSDETEEELLEEDEQPIDLSWPESGRDRVFYVIKAPLMFLMYYTMVDVRRPERRHLYPITFLMSIFWIAFFSYFMVWWATEVGYTFDIPTEVMGLTFLAAGTSVPDLITSVLVARKGFGDMAVSSSIGSNLFDITVGLPLPWLCYSAVNLGLAVNVSSRGILYSVIMLFCMLIAVVVSIAASRWRMSKSLGACMFVFYIIFLVLAVLLALGKI</sequence>
<gene>
    <name evidence="19" type="ORF">NEMVEDRAFT_v1g206699</name>
</gene>
<evidence type="ECO:0000256" key="1">
    <source>
        <dbReference type="ARBA" id="ARBA00004141"/>
    </source>
</evidence>
<feature type="transmembrane region" description="Helical" evidence="17">
    <location>
        <begin position="177"/>
        <end position="200"/>
    </location>
</feature>
<evidence type="ECO:0000259" key="18">
    <source>
        <dbReference type="Pfam" id="PF01699"/>
    </source>
</evidence>
<keyword evidence="12 17" id="KW-1133">Transmembrane helix</keyword>
<keyword evidence="13" id="KW-0915">Sodium</keyword>
<feature type="transmembrane region" description="Helical" evidence="17">
    <location>
        <begin position="522"/>
        <end position="543"/>
    </location>
</feature>
<dbReference type="PANTHER" id="PTHR10846">
    <property type="entry name" value="SODIUM/POTASSIUM/CALCIUM EXCHANGER"/>
    <property type="match status" value="1"/>
</dbReference>
<keyword evidence="16" id="KW-0739">Sodium transport</keyword>
<evidence type="ECO:0000313" key="19">
    <source>
        <dbReference type="EMBL" id="EDO41421.1"/>
    </source>
</evidence>
<keyword evidence="10" id="KW-0769">Symport</keyword>
<dbReference type="GO" id="GO:0070588">
    <property type="term" value="P:calcium ion transmembrane transport"/>
    <property type="evidence" value="ECO:0000318"/>
    <property type="project" value="GO_Central"/>
</dbReference>